<proteinExistence type="inferred from homology"/>
<keyword evidence="5 11" id="KW-0418">Kinase</keyword>
<evidence type="ECO:0000256" key="5">
    <source>
        <dbReference type="ARBA" id="ARBA00022777"/>
    </source>
</evidence>
<reference evidence="11" key="2">
    <citation type="submission" date="2013-02" db="EMBL/GenBank/DDBJ databases">
        <title>EmbRS an orphan two-component system to save Rubrivivax gelatinosus from drowning.</title>
        <authorList>
            <person name="Steunou A."/>
            <person name="Liotenberg S."/>
            <person name="Soler M."/>
            <person name="Briandet R."/>
            <person name="Barbe V."/>
            <person name="Astier C."/>
            <person name="Ouchane S."/>
        </authorList>
    </citation>
    <scope>NUCLEOTIDE SEQUENCE</scope>
    <source>
        <strain evidence="11">S1</strain>
    </source>
</reference>
<reference evidence="11" key="1">
    <citation type="submission" date="2012-02" db="EMBL/GenBank/DDBJ databases">
        <authorList>
            <person name="Genoscope - CEA"/>
        </authorList>
    </citation>
    <scope>NUCLEOTIDE SEQUENCE</scope>
    <source>
        <strain evidence="11">S1</strain>
    </source>
</reference>
<dbReference type="PANTHER" id="PTHR32309">
    <property type="entry name" value="TYROSINE-PROTEIN KINASE"/>
    <property type="match status" value="1"/>
</dbReference>
<evidence type="ECO:0000256" key="9">
    <source>
        <dbReference type="SAM" id="MobiDB-lite"/>
    </source>
</evidence>
<name>L8BAR0_RUBGE</name>
<evidence type="ECO:0000256" key="4">
    <source>
        <dbReference type="ARBA" id="ARBA00022741"/>
    </source>
</evidence>
<dbReference type="Gene3D" id="3.40.50.300">
    <property type="entry name" value="P-loop containing nucleotide triphosphate hydrolases"/>
    <property type="match status" value="1"/>
</dbReference>
<dbReference type="NCBIfam" id="TIGR03018">
    <property type="entry name" value="pepcterm_TyrKin"/>
    <property type="match status" value="1"/>
</dbReference>
<feature type="region of interest" description="Disordered" evidence="9">
    <location>
        <begin position="26"/>
        <end position="46"/>
    </location>
</feature>
<dbReference type="InterPro" id="IPR050445">
    <property type="entry name" value="Bact_polysacc_biosynth/exp"/>
</dbReference>
<gene>
    <name evidence="11" type="ORF">RGS1_10395</name>
</gene>
<dbReference type="AlphaFoldDB" id="L8BAR0"/>
<organism evidence="11">
    <name type="scientific">Rubrivivax gelatinosus S1</name>
    <dbReference type="NCBI Taxonomy" id="1138313"/>
    <lineage>
        <taxon>Bacteria</taxon>
        <taxon>Pseudomonadati</taxon>
        <taxon>Pseudomonadota</taxon>
        <taxon>Betaproteobacteria</taxon>
        <taxon>Burkholderiales</taxon>
        <taxon>Sphaerotilaceae</taxon>
        <taxon>Rubrivivax</taxon>
    </lineage>
</organism>
<dbReference type="EMBL" id="FO082879">
    <property type="protein sequence ID" value="CCF78690.1"/>
    <property type="molecule type" value="Genomic_DNA"/>
</dbReference>
<dbReference type="PANTHER" id="PTHR32309:SF13">
    <property type="entry name" value="FERRIC ENTEROBACTIN TRANSPORT PROTEIN FEPE"/>
    <property type="match status" value="1"/>
</dbReference>
<keyword evidence="7 11" id="KW-0829">Tyrosine-protein kinase</keyword>
<dbReference type="GO" id="GO:0005886">
    <property type="term" value="C:plasma membrane"/>
    <property type="evidence" value="ECO:0007669"/>
    <property type="project" value="TreeGrafter"/>
</dbReference>
<evidence type="ECO:0000259" key="10">
    <source>
        <dbReference type="Pfam" id="PF13614"/>
    </source>
</evidence>
<evidence type="ECO:0000256" key="6">
    <source>
        <dbReference type="ARBA" id="ARBA00022840"/>
    </source>
</evidence>
<evidence type="ECO:0000313" key="11">
    <source>
        <dbReference type="EMBL" id="CCF78690.1"/>
    </source>
</evidence>
<evidence type="ECO:0000256" key="7">
    <source>
        <dbReference type="ARBA" id="ARBA00023137"/>
    </source>
</evidence>
<feature type="compositionally biased region" description="Basic and acidic residues" evidence="9">
    <location>
        <begin position="35"/>
        <end position="46"/>
    </location>
</feature>
<dbReference type="SUPFAM" id="SSF52540">
    <property type="entry name" value="P-loop containing nucleoside triphosphate hydrolases"/>
    <property type="match status" value="1"/>
</dbReference>
<dbReference type="InterPro" id="IPR025669">
    <property type="entry name" value="AAA_dom"/>
</dbReference>
<evidence type="ECO:0000256" key="1">
    <source>
        <dbReference type="ARBA" id="ARBA00007316"/>
    </source>
</evidence>
<feature type="domain" description="AAA" evidence="10">
    <location>
        <begin position="99"/>
        <end position="259"/>
    </location>
</feature>
<keyword evidence="3" id="KW-0808">Transferase</keyword>
<dbReference type="InterPro" id="IPR027417">
    <property type="entry name" value="P-loop_NTPase"/>
</dbReference>
<keyword evidence="4" id="KW-0547">Nucleotide-binding</keyword>
<sequence>MTSLIEQAAQRLEQLRQAGVAVPDVASAASPEARPAPERSEPAVTSRRVELDFDELNESGIVTPSAPRTVVADQFRVIKRPLIANAVGKGAATLKHGNLIMVTSAVAGEGKSFTSVNLAMSIAAELDHTVVLVDADVARPSVLRMLGLPPSAGLLDVLEGKAELSDVLLRTNVDKLTVLPSGTPHAKATELLASDAMERLLDEMATRYPDRIVIFDSPPLLLTTESRVLASHMGQIIVVVAAGRTQQSAVQQALDTIEACPVRLLVLNKARSESVGYGPGQGYGYGYGYGYDQAQESAVPGTAAEADAQRAGN</sequence>
<evidence type="ECO:0000256" key="2">
    <source>
        <dbReference type="ARBA" id="ARBA00011903"/>
    </source>
</evidence>
<evidence type="ECO:0000256" key="8">
    <source>
        <dbReference type="ARBA" id="ARBA00051245"/>
    </source>
</evidence>
<dbReference type="GO" id="GO:0004713">
    <property type="term" value="F:protein tyrosine kinase activity"/>
    <property type="evidence" value="ECO:0007669"/>
    <property type="project" value="UniProtKB-KW"/>
</dbReference>
<evidence type="ECO:0000256" key="3">
    <source>
        <dbReference type="ARBA" id="ARBA00022679"/>
    </source>
</evidence>
<accession>L8BAR0</accession>
<comment type="catalytic activity">
    <reaction evidence="8">
        <text>L-tyrosyl-[protein] + ATP = O-phospho-L-tyrosyl-[protein] + ADP + H(+)</text>
        <dbReference type="Rhea" id="RHEA:10596"/>
        <dbReference type="Rhea" id="RHEA-COMP:10136"/>
        <dbReference type="Rhea" id="RHEA-COMP:20101"/>
        <dbReference type="ChEBI" id="CHEBI:15378"/>
        <dbReference type="ChEBI" id="CHEBI:30616"/>
        <dbReference type="ChEBI" id="CHEBI:46858"/>
        <dbReference type="ChEBI" id="CHEBI:61978"/>
        <dbReference type="ChEBI" id="CHEBI:456216"/>
        <dbReference type="EC" id="2.7.10.2"/>
    </reaction>
</comment>
<dbReference type="InterPro" id="IPR005702">
    <property type="entry name" value="Wzc-like_C"/>
</dbReference>
<dbReference type="EC" id="2.7.10.2" evidence="2"/>
<keyword evidence="6" id="KW-0067">ATP-binding</keyword>
<comment type="similarity">
    <text evidence="1">Belongs to the CpsD/CapB family.</text>
</comment>
<dbReference type="Pfam" id="PF13614">
    <property type="entry name" value="AAA_31"/>
    <property type="match status" value="1"/>
</dbReference>
<protein>
    <recommendedName>
        <fullName evidence="2">non-specific protein-tyrosine kinase</fullName>
        <ecNumber evidence="2">2.7.10.2</ecNumber>
    </recommendedName>
</protein>
<dbReference type="CDD" id="cd05387">
    <property type="entry name" value="BY-kinase"/>
    <property type="match status" value="1"/>
</dbReference>